<proteinExistence type="predicted"/>
<evidence type="ECO:0000259" key="1">
    <source>
        <dbReference type="Pfam" id="PF17921"/>
    </source>
</evidence>
<feature type="non-terminal residue" evidence="2">
    <location>
        <position position="1"/>
    </location>
</feature>
<dbReference type="InterPro" id="IPR041588">
    <property type="entry name" value="Integrase_H2C2"/>
</dbReference>
<protein>
    <recommendedName>
        <fullName evidence="1">Integrase zinc-binding domain-containing protein</fullName>
    </recommendedName>
</protein>
<accession>B7QIZ8</accession>
<dbReference type="PaxDb" id="6945-B7QIZ8"/>
<feature type="non-terminal residue" evidence="2">
    <location>
        <position position="58"/>
    </location>
</feature>
<name>B7QIZ8_IXOSC</name>
<dbReference type="AlphaFoldDB" id="B7QIZ8"/>
<sequence>LKRSTFFPAKQKFVELLVSAAHVRLLRGGIQDTVADVRERFWALKGHQTVKTIVHSCI</sequence>
<dbReference type="VEuPathDB" id="VectorBase:ISCW014312"/>
<gene>
    <name evidence="2" type="ORF">IscW_ISCW014312</name>
</gene>
<evidence type="ECO:0000313" key="2">
    <source>
        <dbReference type="EMBL" id="EEC18820.1"/>
    </source>
</evidence>
<feature type="domain" description="Integrase zinc-binding" evidence="1">
    <location>
        <begin position="11"/>
        <end position="57"/>
    </location>
</feature>
<reference evidence="2" key="1">
    <citation type="submission" date="2008-03" db="EMBL/GenBank/DDBJ databases">
        <title>Annotation of Ixodes scapularis.</title>
        <authorList>
            <consortium name="Ixodes scapularis Genome Project Consortium"/>
            <person name="Caler E."/>
            <person name="Hannick L.I."/>
            <person name="Bidwell S."/>
            <person name="Joardar V."/>
            <person name="Thiagarajan M."/>
            <person name="Amedeo P."/>
            <person name="Galinsky K.J."/>
            <person name="Schobel S."/>
            <person name="Inman J."/>
            <person name="Hostetler J."/>
            <person name="Miller J."/>
            <person name="Hammond M."/>
            <person name="Megy K."/>
            <person name="Lawson D."/>
            <person name="Kodira C."/>
            <person name="Sutton G."/>
            <person name="Meyer J."/>
            <person name="Hill C.A."/>
            <person name="Birren B."/>
            <person name="Nene V."/>
            <person name="Collins F."/>
            <person name="Alarcon-Chaidez F."/>
            <person name="Wikel S."/>
            <person name="Strausberg R."/>
        </authorList>
    </citation>
    <scope>NUCLEOTIDE SEQUENCE [LARGE SCALE GENOMIC DNA]</scope>
    <source>
        <strain evidence="2">Wikel colony</strain>
    </source>
</reference>
<organism>
    <name type="scientific">Ixodes scapularis</name>
    <name type="common">Black-legged tick</name>
    <name type="synonym">Deer tick</name>
    <dbReference type="NCBI Taxonomy" id="6945"/>
    <lineage>
        <taxon>Eukaryota</taxon>
        <taxon>Metazoa</taxon>
        <taxon>Ecdysozoa</taxon>
        <taxon>Arthropoda</taxon>
        <taxon>Chelicerata</taxon>
        <taxon>Arachnida</taxon>
        <taxon>Acari</taxon>
        <taxon>Parasitiformes</taxon>
        <taxon>Ixodida</taxon>
        <taxon>Ixodoidea</taxon>
        <taxon>Ixodidae</taxon>
        <taxon>Ixodinae</taxon>
        <taxon>Ixodes</taxon>
    </lineage>
</organism>
<dbReference type="Pfam" id="PF17921">
    <property type="entry name" value="Integrase_H2C2"/>
    <property type="match status" value="1"/>
</dbReference>
<dbReference type="EMBL" id="DS948795">
    <property type="protein sequence ID" value="EEC18820.1"/>
    <property type="molecule type" value="Genomic_DNA"/>
</dbReference>